<dbReference type="Proteomes" id="UP000268094">
    <property type="component" value="Unassembled WGS sequence"/>
</dbReference>
<keyword evidence="2 4" id="KW-0479">Metal-binding</keyword>
<keyword evidence="9" id="KW-1185">Reference proteome</keyword>
<evidence type="ECO:0000256" key="4">
    <source>
        <dbReference type="PROSITE-ProRule" id="PRU00433"/>
    </source>
</evidence>
<dbReference type="GO" id="GO:0046872">
    <property type="term" value="F:metal ion binding"/>
    <property type="evidence" value="ECO:0007669"/>
    <property type="project" value="UniProtKB-KW"/>
</dbReference>
<dbReference type="EMBL" id="RAVZ01000059">
    <property type="protein sequence ID" value="RKG90243.1"/>
    <property type="molecule type" value="Genomic_DNA"/>
</dbReference>
<feature type="signal peptide" evidence="6">
    <location>
        <begin position="1"/>
        <end position="15"/>
    </location>
</feature>
<dbReference type="GO" id="GO:0009055">
    <property type="term" value="F:electron transfer activity"/>
    <property type="evidence" value="ECO:0007669"/>
    <property type="project" value="InterPro"/>
</dbReference>
<protein>
    <recommendedName>
        <fullName evidence="7">Cytochrome c domain-containing protein</fullName>
    </recommendedName>
</protein>
<dbReference type="Gene3D" id="2.60.40.420">
    <property type="entry name" value="Cupredoxins - blue copper proteins"/>
    <property type="match status" value="1"/>
</dbReference>
<dbReference type="SUPFAM" id="SSF46626">
    <property type="entry name" value="Cytochrome c"/>
    <property type="match status" value="1"/>
</dbReference>
<organism evidence="8 9">
    <name type="scientific">Corallococcus terminator</name>
    <dbReference type="NCBI Taxonomy" id="2316733"/>
    <lineage>
        <taxon>Bacteria</taxon>
        <taxon>Pseudomonadati</taxon>
        <taxon>Myxococcota</taxon>
        <taxon>Myxococcia</taxon>
        <taxon>Myxococcales</taxon>
        <taxon>Cystobacterineae</taxon>
        <taxon>Myxococcaceae</taxon>
        <taxon>Corallococcus</taxon>
    </lineage>
</organism>
<dbReference type="InterPro" id="IPR009056">
    <property type="entry name" value="Cyt_c-like_dom"/>
</dbReference>
<dbReference type="PROSITE" id="PS51007">
    <property type="entry name" value="CYTC"/>
    <property type="match status" value="1"/>
</dbReference>
<evidence type="ECO:0000256" key="6">
    <source>
        <dbReference type="SAM" id="SignalP"/>
    </source>
</evidence>
<evidence type="ECO:0000259" key="7">
    <source>
        <dbReference type="PROSITE" id="PS51007"/>
    </source>
</evidence>
<name>A0A3A8JL61_9BACT</name>
<feature type="compositionally biased region" description="Basic and acidic residues" evidence="5">
    <location>
        <begin position="123"/>
        <end position="143"/>
    </location>
</feature>
<feature type="domain" description="Cytochrome c" evidence="7">
    <location>
        <begin position="14"/>
        <end position="108"/>
    </location>
</feature>
<keyword evidence="6" id="KW-0732">Signal</keyword>
<keyword evidence="3 4" id="KW-0408">Iron</keyword>
<dbReference type="InterPro" id="IPR008972">
    <property type="entry name" value="Cupredoxin"/>
</dbReference>
<feature type="chain" id="PRO_5017180904" description="Cytochrome c domain-containing protein" evidence="6">
    <location>
        <begin position="16"/>
        <end position="150"/>
    </location>
</feature>
<feature type="region of interest" description="Disordered" evidence="5">
    <location>
        <begin position="123"/>
        <end position="150"/>
    </location>
</feature>
<gene>
    <name evidence="8" type="ORF">D7V88_11425</name>
</gene>
<evidence type="ECO:0000256" key="2">
    <source>
        <dbReference type="ARBA" id="ARBA00022723"/>
    </source>
</evidence>
<dbReference type="InterPro" id="IPR036909">
    <property type="entry name" value="Cyt_c-like_dom_sf"/>
</dbReference>
<evidence type="ECO:0000256" key="1">
    <source>
        <dbReference type="ARBA" id="ARBA00022617"/>
    </source>
</evidence>
<evidence type="ECO:0000313" key="8">
    <source>
        <dbReference type="EMBL" id="RKG90243.1"/>
    </source>
</evidence>
<keyword evidence="1 4" id="KW-0349">Heme</keyword>
<dbReference type="AlphaFoldDB" id="A0A3A8JL61"/>
<dbReference type="GO" id="GO:0020037">
    <property type="term" value="F:heme binding"/>
    <property type="evidence" value="ECO:0007669"/>
    <property type="project" value="InterPro"/>
</dbReference>
<reference evidence="9" key="1">
    <citation type="submission" date="2018-09" db="EMBL/GenBank/DDBJ databases">
        <authorList>
            <person name="Livingstone P.G."/>
            <person name="Whitworth D.E."/>
        </authorList>
    </citation>
    <scope>NUCLEOTIDE SEQUENCE [LARGE SCALE GENOMIC DNA]</scope>
    <source>
        <strain evidence="9">CA054A</strain>
    </source>
</reference>
<proteinExistence type="predicted"/>
<evidence type="ECO:0000256" key="5">
    <source>
        <dbReference type="SAM" id="MobiDB-lite"/>
    </source>
</evidence>
<evidence type="ECO:0000256" key="3">
    <source>
        <dbReference type="ARBA" id="ARBA00023004"/>
    </source>
</evidence>
<sequence length="150" mass="16503">MTLLLLLLAPGLASAQAGGQTAFRKACARCHIARVDAPETKARPRSNLVGRYAGAGPNLGELLPKRNLSQVRTWIDAPYKVKPGTGCDTRLLAEADKDRVISFLVSRTQPPTKRRDVAARQELEKGIAERREQQARRKQDPKNPPKQGSK</sequence>
<accession>A0A3A8JL61</accession>
<comment type="caution">
    <text evidence="8">The sequence shown here is derived from an EMBL/GenBank/DDBJ whole genome shotgun (WGS) entry which is preliminary data.</text>
</comment>
<evidence type="ECO:0000313" key="9">
    <source>
        <dbReference type="Proteomes" id="UP000268094"/>
    </source>
</evidence>